<dbReference type="Proteomes" id="UP000649955">
    <property type="component" value="Unassembled WGS sequence"/>
</dbReference>
<dbReference type="EMBL" id="BNAW01000002">
    <property type="protein sequence ID" value="GHF96774.1"/>
    <property type="molecule type" value="Genomic_DNA"/>
</dbReference>
<feature type="region of interest" description="Disordered" evidence="1">
    <location>
        <begin position="75"/>
        <end position="99"/>
    </location>
</feature>
<feature type="region of interest" description="Disordered" evidence="1">
    <location>
        <begin position="12"/>
        <end position="36"/>
    </location>
</feature>
<evidence type="ECO:0000256" key="1">
    <source>
        <dbReference type="SAM" id="MobiDB-lite"/>
    </source>
</evidence>
<proteinExistence type="predicted"/>
<sequence>MPCTDFVSAETAGAGSAAAGSGTAAAAASTRGRTAPSMRLRMVGPRFWKWVECAGKRFTGRRKILCRTGGVVEALSPGRRKGETEQSNLMGGPPGRHLL</sequence>
<keyword evidence="3" id="KW-1185">Reference proteome</keyword>
<organism evidence="2 3">
    <name type="scientific">Amycolatopsis bullii</name>
    <dbReference type="NCBI Taxonomy" id="941987"/>
    <lineage>
        <taxon>Bacteria</taxon>
        <taxon>Bacillati</taxon>
        <taxon>Actinomycetota</taxon>
        <taxon>Actinomycetes</taxon>
        <taxon>Pseudonocardiales</taxon>
        <taxon>Pseudonocardiaceae</taxon>
        <taxon>Amycolatopsis</taxon>
    </lineage>
</organism>
<name>A0ABQ3JZR5_9PSEU</name>
<comment type="caution">
    <text evidence="2">The sequence shown here is derived from an EMBL/GenBank/DDBJ whole genome shotgun (WGS) entry which is preliminary data.</text>
</comment>
<feature type="compositionally biased region" description="Low complexity" evidence="1">
    <location>
        <begin position="12"/>
        <end position="35"/>
    </location>
</feature>
<protein>
    <submittedName>
        <fullName evidence="2">Uncharacterized protein</fullName>
    </submittedName>
</protein>
<accession>A0ABQ3JZR5</accession>
<reference evidence="3" key="1">
    <citation type="journal article" date="2019" name="Int. J. Syst. Evol. Microbiol.">
        <title>The Global Catalogue of Microorganisms (GCM) 10K type strain sequencing project: providing services to taxonomists for standard genome sequencing and annotation.</title>
        <authorList>
            <consortium name="The Broad Institute Genomics Platform"/>
            <consortium name="The Broad Institute Genome Sequencing Center for Infectious Disease"/>
            <person name="Wu L."/>
            <person name="Ma J."/>
        </authorList>
    </citation>
    <scope>NUCLEOTIDE SEQUENCE [LARGE SCALE GENOMIC DNA]</scope>
    <source>
        <strain evidence="3">CGMCC 4.7680</strain>
    </source>
</reference>
<evidence type="ECO:0000313" key="3">
    <source>
        <dbReference type="Proteomes" id="UP000649955"/>
    </source>
</evidence>
<evidence type="ECO:0000313" key="2">
    <source>
        <dbReference type="EMBL" id="GHF96774.1"/>
    </source>
</evidence>
<gene>
    <name evidence="2" type="ORF">GCM10017567_09240</name>
</gene>